<dbReference type="RefSeq" id="WP_104434478.1">
    <property type="nucleotide sequence ID" value="NZ_PTJA01000001.1"/>
</dbReference>
<organism evidence="1 2">
    <name type="scientific">Lacrimispora xylanisolvens</name>
    <dbReference type="NCBI Taxonomy" id="384636"/>
    <lineage>
        <taxon>Bacteria</taxon>
        <taxon>Bacillati</taxon>
        <taxon>Bacillota</taxon>
        <taxon>Clostridia</taxon>
        <taxon>Lachnospirales</taxon>
        <taxon>Lachnospiraceae</taxon>
        <taxon>Lacrimispora</taxon>
    </lineage>
</organism>
<protein>
    <submittedName>
        <fullName evidence="1">Uncharacterized protein</fullName>
    </submittedName>
</protein>
<keyword evidence="2" id="KW-1185">Reference proteome</keyword>
<dbReference type="AlphaFoldDB" id="A0A2S6HZS0"/>
<proteinExistence type="predicted"/>
<reference evidence="1 2" key="1">
    <citation type="submission" date="2018-02" db="EMBL/GenBank/DDBJ databases">
        <title>Genomic Encyclopedia of Archaeal and Bacterial Type Strains, Phase II (KMG-II): from individual species to whole genera.</title>
        <authorList>
            <person name="Goeker M."/>
        </authorList>
    </citation>
    <scope>NUCLEOTIDE SEQUENCE [LARGE SCALE GENOMIC DNA]</scope>
    <source>
        <strain evidence="1 2">DSM 3808</strain>
    </source>
</reference>
<comment type="caution">
    <text evidence="1">The sequence shown here is derived from an EMBL/GenBank/DDBJ whole genome shotgun (WGS) entry which is preliminary data.</text>
</comment>
<dbReference type="Proteomes" id="UP000237749">
    <property type="component" value="Unassembled WGS sequence"/>
</dbReference>
<evidence type="ECO:0000313" key="1">
    <source>
        <dbReference type="EMBL" id="PPK83558.1"/>
    </source>
</evidence>
<evidence type="ECO:0000313" key="2">
    <source>
        <dbReference type="Proteomes" id="UP000237749"/>
    </source>
</evidence>
<sequence>MDYEKTRQWLDDHGVILEESFYTALNNLAKDYKRTNDLRLLEEVYQKLGVNKQAVSWWKNHPCSTQTRQSKIQLIASCAELFHLTAEETELLANKAGLSLNGDHDFCGYFRQLLNGRRGRCKSICDAANVSERMLQYIKSYKQPSKETLLAIAISLGLGIDEIQHLLKKAGYALSASLPNDAVVCWFLSGDRKADGTVSVLFHINEVLDELKLPLLMTRLKNS</sequence>
<dbReference type="EMBL" id="PTJA01000001">
    <property type="protein sequence ID" value="PPK83558.1"/>
    <property type="molecule type" value="Genomic_DNA"/>
</dbReference>
<accession>A0A2S6HZS0</accession>
<name>A0A2S6HZS0_9FIRM</name>
<gene>
    <name evidence="1" type="ORF">BXY41_101622</name>
</gene>